<accession>A0AA96FCZ4</accession>
<dbReference type="Gene3D" id="1.20.120.160">
    <property type="entry name" value="HPT domain"/>
    <property type="match status" value="1"/>
</dbReference>
<dbReference type="Proteomes" id="UP001303408">
    <property type="component" value="Chromosome"/>
</dbReference>
<dbReference type="SUPFAM" id="SSF47226">
    <property type="entry name" value="Histidine-containing phosphotransfer domain, HPT domain"/>
    <property type="match status" value="1"/>
</dbReference>
<evidence type="ECO:0000313" key="2">
    <source>
        <dbReference type="EMBL" id="WNM27593.1"/>
    </source>
</evidence>
<dbReference type="EMBL" id="CP134880">
    <property type="protein sequence ID" value="WNM27593.1"/>
    <property type="molecule type" value="Genomic_DNA"/>
</dbReference>
<dbReference type="KEGG" id="dcp:RN607_00905"/>
<reference evidence="2" key="1">
    <citation type="submission" date="2023-09" db="EMBL/GenBank/DDBJ databases">
        <title>Demequina sp. a novel bacteria isolated from Capsicum annuum.</title>
        <authorList>
            <person name="Humaira Z."/>
            <person name="Lee J."/>
            <person name="Cho D."/>
        </authorList>
    </citation>
    <scope>NUCLEOTIDE SEQUENCE</scope>
    <source>
        <strain evidence="2">PMTSA13</strain>
    </source>
</reference>
<dbReference type="InterPro" id="IPR036641">
    <property type="entry name" value="HPT_dom_sf"/>
</dbReference>
<name>A0AA96FCZ4_9MICO</name>
<feature type="domain" description="HPt" evidence="1">
    <location>
        <begin position="11"/>
        <end position="96"/>
    </location>
</feature>
<gene>
    <name evidence="2" type="ORF">RN607_00905</name>
</gene>
<dbReference type="AlphaFoldDB" id="A0AA96FCZ4"/>
<dbReference type="Pfam" id="PF01627">
    <property type="entry name" value="Hpt"/>
    <property type="match status" value="1"/>
</dbReference>
<evidence type="ECO:0000259" key="1">
    <source>
        <dbReference type="Pfam" id="PF01627"/>
    </source>
</evidence>
<protein>
    <submittedName>
        <fullName evidence="2">Hpt domain-containing protein</fullName>
    </submittedName>
</protein>
<organism evidence="2">
    <name type="scientific">Demequina capsici</name>
    <dbReference type="NCBI Taxonomy" id="3075620"/>
    <lineage>
        <taxon>Bacteria</taxon>
        <taxon>Bacillati</taxon>
        <taxon>Actinomycetota</taxon>
        <taxon>Actinomycetes</taxon>
        <taxon>Micrococcales</taxon>
        <taxon>Demequinaceae</taxon>
        <taxon>Demequina</taxon>
    </lineage>
</organism>
<proteinExistence type="predicted"/>
<sequence length="100" mass="10673">MTYDPSAIIAELWERFRPTIAARLEAIDAGLVAIRLGAGAGDARVTDAHRAAHNLAGALGSYERPEGSVVARRLMAALEQARPDAEAVAALLAELREHCR</sequence>
<dbReference type="RefSeq" id="WP_313543709.1">
    <property type="nucleotide sequence ID" value="NZ_CP134880.1"/>
</dbReference>
<dbReference type="InterPro" id="IPR008207">
    <property type="entry name" value="Sig_transdc_His_kin_Hpt_dom"/>
</dbReference>
<dbReference type="GO" id="GO:0000160">
    <property type="term" value="P:phosphorelay signal transduction system"/>
    <property type="evidence" value="ECO:0007669"/>
    <property type="project" value="InterPro"/>
</dbReference>